<evidence type="ECO:0000256" key="8">
    <source>
        <dbReference type="PIRSR" id="PIRSR608264-1"/>
    </source>
</evidence>
<dbReference type="PRINTS" id="PR00737">
    <property type="entry name" value="GLHYDRLASE16"/>
</dbReference>
<dbReference type="EMBL" id="AWFH01000045">
    <property type="protein sequence ID" value="KCZ59143.1"/>
    <property type="molecule type" value="Genomic_DNA"/>
</dbReference>
<dbReference type="RefSeq" id="WP_051602784.1">
    <property type="nucleotide sequence ID" value="NZ_CP051254.1"/>
</dbReference>
<evidence type="ECO:0000256" key="5">
    <source>
        <dbReference type="ARBA" id="ARBA00029722"/>
    </source>
</evidence>
<accession>A0A059DXW7</accession>
<evidence type="ECO:0000259" key="9">
    <source>
        <dbReference type="PROSITE" id="PS51762"/>
    </source>
</evidence>
<dbReference type="InterPro" id="IPR000757">
    <property type="entry name" value="Beta-glucanase-like"/>
</dbReference>
<evidence type="ECO:0000256" key="4">
    <source>
        <dbReference type="ARBA" id="ARBA00023295"/>
    </source>
</evidence>
<organism evidence="10 11">
    <name type="scientific">Hyphomonas atlantica</name>
    <dbReference type="NCBI Taxonomy" id="1280948"/>
    <lineage>
        <taxon>Bacteria</taxon>
        <taxon>Pseudomonadati</taxon>
        <taxon>Pseudomonadota</taxon>
        <taxon>Alphaproteobacteria</taxon>
        <taxon>Hyphomonadales</taxon>
        <taxon>Hyphomonadaceae</taxon>
        <taxon>Hyphomonas</taxon>
    </lineage>
</organism>
<dbReference type="InterPro" id="IPR044791">
    <property type="entry name" value="Beta-glucanase/XTH"/>
</dbReference>
<dbReference type="AlphaFoldDB" id="A0A059DXW7"/>
<comment type="similarity">
    <text evidence="1">Belongs to the glycosyl hydrolase 16 family.</text>
</comment>
<dbReference type="InterPro" id="IPR008264">
    <property type="entry name" value="Beta_glucanase"/>
</dbReference>
<dbReference type="InterPro" id="IPR013320">
    <property type="entry name" value="ConA-like_dom_sf"/>
</dbReference>
<feature type="active site" description="Proton donor" evidence="8">
    <location>
        <position position="205"/>
    </location>
</feature>
<dbReference type="Pfam" id="PF00722">
    <property type="entry name" value="Glyco_hydro_16"/>
    <property type="match status" value="1"/>
</dbReference>
<keyword evidence="3" id="KW-0378">Hydrolase</keyword>
<dbReference type="PROSITE" id="PS51762">
    <property type="entry name" value="GH16_2"/>
    <property type="match status" value="1"/>
</dbReference>
<evidence type="ECO:0000256" key="7">
    <source>
        <dbReference type="ARBA" id="ARBA00031665"/>
    </source>
</evidence>
<dbReference type="InterPro" id="IPR008263">
    <property type="entry name" value="GH16_AS"/>
</dbReference>
<dbReference type="PANTHER" id="PTHR31062">
    <property type="entry name" value="XYLOGLUCAN ENDOTRANSGLUCOSYLASE/HYDROLASE PROTEIN 8-RELATED"/>
    <property type="match status" value="1"/>
</dbReference>
<evidence type="ECO:0000256" key="3">
    <source>
        <dbReference type="ARBA" id="ARBA00022801"/>
    </source>
</evidence>
<dbReference type="STRING" id="1280948.HY36_07655"/>
<dbReference type="Proteomes" id="UP000024547">
    <property type="component" value="Unassembled WGS sequence"/>
</dbReference>
<dbReference type="PATRIC" id="fig|1280948.3.peg.2647"/>
<keyword evidence="11" id="KW-1185">Reference proteome</keyword>
<evidence type="ECO:0000256" key="1">
    <source>
        <dbReference type="ARBA" id="ARBA00006865"/>
    </source>
</evidence>
<evidence type="ECO:0000313" key="10">
    <source>
        <dbReference type="EMBL" id="KCZ59143.1"/>
    </source>
</evidence>
<feature type="domain" description="GH16" evidence="9">
    <location>
        <begin position="77"/>
        <end position="317"/>
    </location>
</feature>
<dbReference type="SUPFAM" id="SSF49899">
    <property type="entry name" value="Concanavalin A-like lectins/glucanases"/>
    <property type="match status" value="1"/>
</dbReference>
<keyword evidence="4" id="KW-0326">Glycosidase</keyword>
<dbReference type="GeneID" id="92500790"/>
<protein>
    <recommendedName>
        <fullName evidence="2">Beta-glucanase</fullName>
    </recommendedName>
    <alternativeName>
        <fullName evidence="7">1,3-1,4-beta-D-glucan 4-glucanohydrolase</fullName>
    </alternativeName>
    <alternativeName>
        <fullName evidence="6">Endo-beta-1,3-1,4 glucanase</fullName>
    </alternativeName>
    <alternativeName>
        <fullName evidence="5">Lichenase</fullName>
    </alternativeName>
</protein>
<proteinExistence type="inferred from homology"/>
<dbReference type="Gene3D" id="2.60.120.200">
    <property type="match status" value="1"/>
</dbReference>
<dbReference type="GO" id="GO:0005975">
    <property type="term" value="P:carbohydrate metabolic process"/>
    <property type="evidence" value="ECO:0007669"/>
    <property type="project" value="InterPro"/>
</dbReference>
<dbReference type="PROSITE" id="PS01034">
    <property type="entry name" value="GH16_1"/>
    <property type="match status" value="1"/>
</dbReference>
<evidence type="ECO:0000256" key="6">
    <source>
        <dbReference type="ARBA" id="ARBA00029771"/>
    </source>
</evidence>
<evidence type="ECO:0000313" key="11">
    <source>
        <dbReference type="Proteomes" id="UP000024547"/>
    </source>
</evidence>
<reference evidence="10 11" key="1">
    <citation type="journal article" date="2014" name="Antonie Van Leeuwenhoek">
        <title>Hyphomonas beringensis sp. nov. and Hyphomonas chukchiensis sp. nov., isolated from surface seawater of the Bering Sea and Chukchi Sea.</title>
        <authorList>
            <person name="Li C."/>
            <person name="Lai Q."/>
            <person name="Li G."/>
            <person name="Dong C."/>
            <person name="Wang J."/>
            <person name="Liao Y."/>
            <person name="Shao Z."/>
        </authorList>
    </citation>
    <scope>NUCLEOTIDE SEQUENCE [LARGE SCALE GENOMIC DNA]</scope>
    <source>
        <strain evidence="10 11">22II1-22F38</strain>
    </source>
</reference>
<dbReference type="eggNOG" id="COG2273">
    <property type="taxonomic scope" value="Bacteria"/>
</dbReference>
<evidence type="ECO:0000256" key="2">
    <source>
        <dbReference type="ARBA" id="ARBA00014569"/>
    </source>
</evidence>
<dbReference type="GO" id="GO:0004553">
    <property type="term" value="F:hydrolase activity, hydrolyzing O-glycosyl compounds"/>
    <property type="evidence" value="ECO:0007669"/>
    <property type="project" value="InterPro"/>
</dbReference>
<sequence>MPRFGQIRTSSPKAPAPFQHITLIGSVIMAVATGIMVYSNGGPERASQSVQPPAAQYYPVNRATPDLRGRTELEPLEIAPAKPVPVKPAVKLQANSGAAMLADLKRDSLETSFWASNTERGHDFYGGRWAAENIKTTDDGLELQVQHEPTPASPFSMAEFRSRKEYGYGRYEAVLQIGKGSGLVSAFFMYTGPYANTPHDEIDIEFLGKDTTKIEFNYWRSGQKGAHAVFDLPFDASEAPHLYAFEWTPDQITWFVDGEPFYSTKPGDTKIPTHAGRMYFSHWTGVPAMAQWHGKPKFASGEATKVSCASFTPLGEDAPSCADTFDPNQIGERLTYAGLIAHP</sequence>
<name>A0A059DXW7_9PROT</name>
<feature type="active site" description="Nucleophile" evidence="8">
    <location>
        <position position="201"/>
    </location>
</feature>
<comment type="caution">
    <text evidence="10">The sequence shown here is derived from an EMBL/GenBank/DDBJ whole genome shotgun (WGS) entry which is preliminary data.</text>
</comment>
<gene>
    <name evidence="10" type="ORF">HY36_07655</name>
</gene>